<accession>A0A2A2IBK5</accession>
<gene>
    <name evidence="1" type="ORF">CIL05_16455</name>
</gene>
<name>A0A2A2IBK5_9BACI</name>
<keyword evidence="2" id="KW-1185">Reference proteome</keyword>
<dbReference type="RefSeq" id="WP_095656639.1">
    <property type="nucleotide sequence ID" value="NZ_NPOA01000012.1"/>
</dbReference>
<sequence length="75" mass="8103">MLDVLTWDDSLFQVGAYLYDENLNLITSLGAVGSGGSNFKSVKAPRSGFYHVLLKSGDSSQGRSHAKASLSYAFR</sequence>
<proteinExistence type="predicted"/>
<organism evidence="1 2">
    <name type="scientific">Virgibacillus profundi</name>
    <dbReference type="NCBI Taxonomy" id="2024555"/>
    <lineage>
        <taxon>Bacteria</taxon>
        <taxon>Bacillati</taxon>
        <taxon>Bacillota</taxon>
        <taxon>Bacilli</taxon>
        <taxon>Bacillales</taxon>
        <taxon>Bacillaceae</taxon>
        <taxon>Virgibacillus</taxon>
    </lineage>
</organism>
<evidence type="ECO:0000313" key="2">
    <source>
        <dbReference type="Proteomes" id="UP000218887"/>
    </source>
</evidence>
<dbReference type="Proteomes" id="UP000218887">
    <property type="component" value="Unassembled WGS sequence"/>
</dbReference>
<comment type="caution">
    <text evidence="1">The sequence shown here is derived from an EMBL/GenBank/DDBJ whole genome shotgun (WGS) entry which is preliminary data.</text>
</comment>
<dbReference type="AlphaFoldDB" id="A0A2A2IBK5"/>
<protein>
    <submittedName>
        <fullName evidence="1">Uncharacterized protein</fullName>
    </submittedName>
</protein>
<reference evidence="1 2" key="1">
    <citation type="submission" date="2017-08" db="EMBL/GenBank/DDBJ databases">
        <title>Virgibacillus indicus sp. nov. and Virgibacillus profoundi sp. nov, two moderately halophilic bacteria isolated from marine sediment by using the Microfluidic Streak Plate.</title>
        <authorList>
            <person name="Xu B."/>
            <person name="Hu B."/>
            <person name="Wang J."/>
            <person name="Zhu Y."/>
            <person name="Huang L."/>
            <person name="Du W."/>
            <person name="Huang Y."/>
        </authorList>
    </citation>
    <scope>NUCLEOTIDE SEQUENCE [LARGE SCALE GENOMIC DNA]</scope>
    <source>
        <strain evidence="1 2">IO3-P3-H5</strain>
    </source>
</reference>
<evidence type="ECO:0000313" key="1">
    <source>
        <dbReference type="EMBL" id="PAV28525.1"/>
    </source>
</evidence>
<dbReference type="EMBL" id="NPOA01000012">
    <property type="protein sequence ID" value="PAV28525.1"/>
    <property type="molecule type" value="Genomic_DNA"/>
</dbReference>